<evidence type="ECO:0000256" key="1">
    <source>
        <dbReference type="SAM" id="MobiDB-lite"/>
    </source>
</evidence>
<dbReference type="EMBL" id="QICB01000003">
    <property type="protein sequence ID" value="RNL19776.1"/>
    <property type="molecule type" value="Genomic_DNA"/>
</dbReference>
<gene>
    <name evidence="2" type="ORF">DMP07_05210</name>
</gene>
<sequence length="106" mass="11361">MSDKKKNAAKKKLSKKQLKKQEKKQEKAVRKAAKKLAKKLSSGKSKPPKAAKANKVAAASSAASFQLNLGTCPCCSKHCPLSKPKCGKGRAVARKKRERLMGEAAA</sequence>
<accession>A0A3N0AEZ9</accession>
<name>A0A3N0AEZ9_9ACTN</name>
<comment type="caution">
    <text evidence="2">The sequence shown here is derived from an EMBL/GenBank/DDBJ whole genome shotgun (WGS) entry which is preliminary data.</text>
</comment>
<feature type="region of interest" description="Disordered" evidence="1">
    <location>
        <begin position="1"/>
        <end position="55"/>
    </location>
</feature>
<keyword evidence="3" id="KW-1185">Reference proteome</keyword>
<dbReference type="OrthoDB" id="3178122at2"/>
<evidence type="ECO:0000313" key="2">
    <source>
        <dbReference type="EMBL" id="RNL19776.1"/>
    </source>
</evidence>
<dbReference type="RefSeq" id="WP_123198100.1">
    <property type="nucleotide sequence ID" value="NZ_QICB01000003.1"/>
</dbReference>
<reference evidence="3" key="1">
    <citation type="submission" date="2018-05" db="EMBL/GenBank/DDBJ databases">
        <title>Genome Sequencing of selected type strains of the family Eggerthellaceae.</title>
        <authorList>
            <person name="Danylec N."/>
            <person name="Stoll D.A."/>
            <person name="Doetsch A."/>
            <person name="Huch M."/>
        </authorList>
    </citation>
    <scope>NUCLEOTIDE SEQUENCE [LARGE SCALE GENOMIC DNA]</scope>
    <source>
        <strain evidence="3">DSM 17537</strain>
    </source>
</reference>
<dbReference type="AlphaFoldDB" id="A0A3N0AEZ9"/>
<protein>
    <submittedName>
        <fullName evidence="2">Uncharacterized protein</fullName>
    </submittedName>
</protein>
<organism evidence="2 3">
    <name type="scientific">Slackia faecicanis</name>
    <dbReference type="NCBI Taxonomy" id="255723"/>
    <lineage>
        <taxon>Bacteria</taxon>
        <taxon>Bacillati</taxon>
        <taxon>Actinomycetota</taxon>
        <taxon>Coriobacteriia</taxon>
        <taxon>Eggerthellales</taxon>
        <taxon>Eggerthellaceae</taxon>
        <taxon>Slackia</taxon>
    </lineage>
</organism>
<feature type="compositionally biased region" description="Basic and acidic residues" evidence="1">
    <location>
        <begin position="19"/>
        <end position="29"/>
    </location>
</feature>
<dbReference type="Proteomes" id="UP000267368">
    <property type="component" value="Unassembled WGS sequence"/>
</dbReference>
<evidence type="ECO:0000313" key="3">
    <source>
        <dbReference type="Proteomes" id="UP000267368"/>
    </source>
</evidence>
<feature type="compositionally biased region" description="Basic residues" evidence="1">
    <location>
        <begin position="7"/>
        <end position="18"/>
    </location>
</feature>
<proteinExistence type="predicted"/>
<feature type="compositionally biased region" description="Low complexity" evidence="1">
    <location>
        <begin position="39"/>
        <end position="55"/>
    </location>
</feature>